<dbReference type="Pfam" id="PF10593">
    <property type="entry name" value="Z1"/>
    <property type="match status" value="1"/>
</dbReference>
<dbReference type="SUPFAM" id="SSF52540">
    <property type="entry name" value="P-loop containing nucleoside triphosphate hydrolases"/>
    <property type="match status" value="1"/>
</dbReference>
<dbReference type="OrthoDB" id="436461at2"/>
<sequence length="737" mass="84128">MTDRLATIRILDNEFSTSGKWLPKHGDAFLSILSDNKALTGDEKHRLSNETTAILSECINPNDGKPLKNTGLVIGYVQSGKTLSFTSLSALARDNEYRLVILLAGTTNNLVEQSHNRLKKDLNIDSTRDWKLFSTQQKGFQKSELERVNTELAKWKRGNPRARTILIVSMKQHQHLDNLSTLLSGCDLSDVPTLIIDDEGDQAGINTKANQDEQSTTYTRIMELRELFPKHSYLLYTATPQAPLLISRIDSLSPDFGGVLTPGRNYVGGQDFFIDGESKYIEPIPVSDVPDKNEPPIKPPKSLLAALRHYFIGVAIGLLEGDDHKGRNRSMMIHPAVPKDEHMMFARWARQTKDNWSVILLDNNHENYIELLKEFELAAQELLLTYETEYTFTDISEVLFDAVQDTAIVEVNTREKNRIPSVDWKGEYSWILVGGIGLDRGFTVEGLTVSYMPRSTGVRNADNIQQRARFFGYKKAYLGLCRIYLTPENIEAFSEYVKHEESIRSSISKHLREGKTLKDWRRCYFLDQSLKPTRSSVILLEMYPSKGKAGWRIPDHPFDDAEIVSDNRNVAEDIIQSFNFSIYSEPGWNDKQSVPAFSDDIKLSDLLPKISQIRYKWSEDSLQHSAILLILEYLVREEPQMKCSFYALSGPWSGVNAKRTLNKSTPPKIKNLFQGKNDKTSYPGTRALVSEETVTFQLHRYDIYTEDGRVFSYDVPILTVYIPEHLMERVWLEREDS</sequence>
<dbReference type="InterPro" id="IPR027417">
    <property type="entry name" value="P-loop_NTPase"/>
</dbReference>
<evidence type="ECO:0000313" key="2">
    <source>
        <dbReference type="EMBL" id="KZN47680.1"/>
    </source>
</evidence>
<dbReference type="RefSeq" id="WP_063363326.1">
    <property type="nucleotide sequence ID" value="NZ_AUXZ01000098.1"/>
</dbReference>
<dbReference type="AlphaFoldDB" id="A0A167CHY7"/>
<dbReference type="PATRIC" id="fig|1365251.3.peg.4076"/>
<feature type="domain" description="Putative endonuclease Z1" evidence="1">
    <location>
        <begin position="302"/>
        <end position="519"/>
    </location>
</feature>
<proteinExistence type="predicted"/>
<dbReference type="Gene3D" id="3.40.50.300">
    <property type="entry name" value="P-loop containing nucleotide triphosphate hydrolases"/>
    <property type="match status" value="1"/>
</dbReference>
<gene>
    <name evidence="2" type="ORF">N476_23035</name>
</gene>
<comment type="caution">
    <text evidence="2">The sequence shown here is derived from an EMBL/GenBank/DDBJ whole genome shotgun (WGS) entry which is preliminary data.</text>
</comment>
<dbReference type="InterPro" id="IPR018310">
    <property type="entry name" value="Put_endonuclease_Z1-dom"/>
</dbReference>
<dbReference type="EMBL" id="AUXZ01000098">
    <property type="protein sequence ID" value="KZN47680.1"/>
    <property type="molecule type" value="Genomic_DNA"/>
</dbReference>
<organism evidence="2 3">
    <name type="scientific">Pseudoalteromonas luteoviolacea H33</name>
    <dbReference type="NCBI Taxonomy" id="1365251"/>
    <lineage>
        <taxon>Bacteria</taxon>
        <taxon>Pseudomonadati</taxon>
        <taxon>Pseudomonadota</taxon>
        <taxon>Gammaproteobacteria</taxon>
        <taxon>Alteromonadales</taxon>
        <taxon>Pseudoalteromonadaceae</taxon>
        <taxon>Pseudoalteromonas</taxon>
    </lineage>
</organism>
<protein>
    <recommendedName>
        <fullName evidence="1">Putative endonuclease Z1 domain-containing protein</fullName>
    </recommendedName>
</protein>
<evidence type="ECO:0000313" key="3">
    <source>
        <dbReference type="Proteomes" id="UP000076503"/>
    </source>
</evidence>
<accession>A0A167CHY7</accession>
<evidence type="ECO:0000259" key="1">
    <source>
        <dbReference type="Pfam" id="PF10593"/>
    </source>
</evidence>
<name>A0A167CHY7_9GAMM</name>
<reference evidence="2 3" key="1">
    <citation type="submission" date="2013-07" db="EMBL/GenBank/DDBJ databases">
        <title>Comparative Genomic and Metabolomic Analysis of Twelve Strains of Pseudoalteromonas luteoviolacea.</title>
        <authorList>
            <person name="Vynne N.G."/>
            <person name="Mansson M."/>
            <person name="Gram L."/>
        </authorList>
    </citation>
    <scope>NUCLEOTIDE SEQUENCE [LARGE SCALE GENOMIC DNA]</scope>
    <source>
        <strain evidence="2 3">H33</strain>
    </source>
</reference>
<dbReference type="Proteomes" id="UP000076503">
    <property type="component" value="Unassembled WGS sequence"/>
</dbReference>